<evidence type="ECO:0000313" key="2">
    <source>
        <dbReference type="Proteomes" id="UP001224325"/>
    </source>
</evidence>
<dbReference type="InterPro" id="IPR018490">
    <property type="entry name" value="cNMP-bd_dom_sf"/>
</dbReference>
<dbReference type="KEGG" id="mlil:QLS71_001240"/>
<proteinExistence type="predicted"/>
<accession>A0AAU7EG96</accession>
<gene>
    <name evidence="1" type="ORF">QLS71_001240</name>
</gene>
<reference evidence="1" key="1">
    <citation type="submission" date="2024-04" db="EMBL/GenBank/DDBJ databases">
        <title>Mariniflexile litorale, isolated from the shallow sediments of the Sea of Japan.</title>
        <authorList>
            <person name="Romanenko L."/>
            <person name="Isaeva M."/>
        </authorList>
    </citation>
    <scope>NUCLEOTIDE SEQUENCE [LARGE SCALE GENOMIC DNA]</scope>
    <source>
        <strain evidence="1">KMM 9835</strain>
    </source>
</reference>
<dbReference type="AlphaFoldDB" id="A0AAU7EG96"/>
<dbReference type="InterPro" id="IPR014710">
    <property type="entry name" value="RmlC-like_jellyroll"/>
</dbReference>
<organism evidence="1 2">
    <name type="scientific">Mariniflexile litorale</name>
    <dbReference type="NCBI Taxonomy" id="3045158"/>
    <lineage>
        <taxon>Bacteria</taxon>
        <taxon>Pseudomonadati</taxon>
        <taxon>Bacteroidota</taxon>
        <taxon>Flavobacteriia</taxon>
        <taxon>Flavobacteriales</taxon>
        <taxon>Flavobacteriaceae</taxon>
        <taxon>Mariniflexile</taxon>
    </lineage>
</organism>
<name>A0AAU7EG96_9FLAO</name>
<dbReference type="SUPFAM" id="SSF51206">
    <property type="entry name" value="cAMP-binding domain-like"/>
    <property type="match status" value="1"/>
</dbReference>
<protein>
    <recommendedName>
        <fullName evidence="3">cAMP-binding domain of CRP or a regulatory subunit of cAMP-dependent protein kinases</fullName>
    </recommendedName>
</protein>
<evidence type="ECO:0000313" key="1">
    <source>
        <dbReference type="EMBL" id="XBL14653.1"/>
    </source>
</evidence>
<dbReference type="Proteomes" id="UP001224325">
    <property type="component" value="Chromosome"/>
</dbReference>
<evidence type="ECO:0008006" key="3">
    <source>
        <dbReference type="Google" id="ProtNLM"/>
    </source>
</evidence>
<dbReference type="Gene3D" id="2.60.120.10">
    <property type="entry name" value="Jelly Rolls"/>
    <property type="match status" value="1"/>
</dbReference>
<keyword evidence="2" id="KW-1185">Reference proteome</keyword>
<sequence length="131" mass="15140">MLSTEGKEVNTGFNFENWWIGDVCSFVNQTPSLINTQFLENTTLLTITAKNHLDLLNKSQCFREYTYKLRSKATMASVLKLSELSESARTRYKVLLEKYPKIQQRVSQKQIASFLQITPEALSRLRKSETL</sequence>
<dbReference type="RefSeq" id="WP_308991352.1">
    <property type="nucleotide sequence ID" value="NZ_CP155618.1"/>
</dbReference>
<dbReference type="EMBL" id="CP155618">
    <property type="protein sequence ID" value="XBL14653.1"/>
    <property type="molecule type" value="Genomic_DNA"/>
</dbReference>